<dbReference type="GO" id="GO:0015031">
    <property type="term" value="P:protein transport"/>
    <property type="evidence" value="ECO:0007669"/>
    <property type="project" value="UniProtKB-KW"/>
</dbReference>
<reference evidence="11 12" key="1">
    <citation type="submission" date="2016-08" db="EMBL/GenBank/DDBJ databases">
        <title>Whole genome sequence of Mesorhizobium sp. strain UASWS1009 isolated from industrial sewage.</title>
        <authorList>
            <person name="Crovadore J."/>
            <person name="Calmin G."/>
            <person name="Chablais R."/>
            <person name="Cochard B."/>
            <person name="Lefort F."/>
        </authorList>
    </citation>
    <scope>NUCLEOTIDE SEQUENCE [LARGE SCALE GENOMIC DNA]</scope>
    <source>
        <strain evidence="11 12">UASWS1009</strain>
    </source>
</reference>
<evidence type="ECO:0000313" key="11">
    <source>
        <dbReference type="EMBL" id="OCX19894.1"/>
    </source>
</evidence>
<comment type="similarity">
    <text evidence="9">Belongs to the binding-protein-dependent transport system permease family.</text>
</comment>
<keyword evidence="5" id="KW-0571">Peptide transport</keyword>
<evidence type="ECO:0000256" key="5">
    <source>
        <dbReference type="ARBA" id="ARBA00022856"/>
    </source>
</evidence>
<dbReference type="RefSeq" id="WP_024923582.1">
    <property type="nucleotide sequence ID" value="NZ_MDEO01000030.1"/>
</dbReference>
<dbReference type="PROSITE" id="PS50928">
    <property type="entry name" value="ABC_TM1"/>
    <property type="match status" value="1"/>
</dbReference>
<evidence type="ECO:0000256" key="7">
    <source>
        <dbReference type="ARBA" id="ARBA00022989"/>
    </source>
</evidence>
<dbReference type="GO" id="GO:0015833">
    <property type="term" value="P:peptide transport"/>
    <property type="evidence" value="ECO:0007669"/>
    <property type="project" value="UniProtKB-KW"/>
</dbReference>
<dbReference type="InterPro" id="IPR050366">
    <property type="entry name" value="BP-dependent_transpt_permease"/>
</dbReference>
<evidence type="ECO:0000259" key="10">
    <source>
        <dbReference type="PROSITE" id="PS50928"/>
    </source>
</evidence>
<dbReference type="Pfam" id="PF00528">
    <property type="entry name" value="BPD_transp_1"/>
    <property type="match status" value="1"/>
</dbReference>
<proteinExistence type="inferred from homology"/>
<protein>
    <submittedName>
        <fullName evidence="11">D-ala-D-ala transporter subunit</fullName>
    </submittedName>
</protein>
<dbReference type="OrthoDB" id="9766870at2"/>
<dbReference type="STRING" id="1566387.QV13_09825"/>
<keyword evidence="6" id="KW-0653">Protein transport</keyword>
<comment type="subcellular location">
    <subcellularLocation>
        <location evidence="1 9">Cell membrane</location>
        <topology evidence="1 9">Multi-pass membrane protein</topology>
    </subcellularLocation>
</comment>
<comment type="caution">
    <text evidence="11">The sequence shown here is derived from an EMBL/GenBank/DDBJ whole genome shotgun (WGS) entry which is preliminary data.</text>
</comment>
<keyword evidence="2 9" id="KW-0813">Transport</keyword>
<dbReference type="GO" id="GO:0055085">
    <property type="term" value="P:transmembrane transport"/>
    <property type="evidence" value="ECO:0007669"/>
    <property type="project" value="InterPro"/>
</dbReference>
<gene>
    <name evidence="11" type="ORF">QV13_09825</name>
</gene>
<feature type="domain" description="ABC transmembrane type-1" evidence="10">
    <location>
        <begin position="75"/>
        <end position="264"/>
    </location>
</feature>
<dbReference type="InterPro" id="IPR025966">
    <property type="entry name" value="OppC_N"/>
</dbReference>
<evidence type="ECO:0000256" key="2">
    <source>
        <dbReference type="ARBA" id="ARBA00022448"/>
    </source>
</evidence>
<evidence type="ECO:0000256" key="6">
    <source>
        <dbReference type="ARBA" id="ARBA00022927"/>
    </source>
</evidence>
<sequence length="279" mass="29724">MSRLFHRLGWPGTVALGVVVLFVLVAVLAPWIAPYPGQGAGAPNIAAKLMPPSADYWLGTDHLGRDVLSRVIYGTRVSLTNGVLIVLFSLLIGLPVGLAAGYFGGWIDEALMRGTDVFLAFPALLLAVLMAAALGPGFLNSIIAVAVTWWPWYARLARAEVLVLRGQPYVEAARLAGVSHTRIIARHILPATARPLTVQAALDVGPALLTAAALSFLGLGILPPTADWGQMVDAGRKFFPARWWYSAMPGLTIFFIALAFSVLGDALRDRKEGARHGAA</sequence>
<evidence type="ECO:0000313" key="12">
    <source>
        <dbReference type="Proteomes" id="UP000094412"/>
    </source>
</evidence>
<keyword evidence="3" id="KW-1003">Cell membrane</keyword>
<evidence type="ECO:0000256" key="4">
    <source>
        <dbReference type="ARBA" id="ARBA00022692"/>
    </source>
</evidence>
<organism evidence="11 12">
    <name type="scientific">Mesorhizobium hungaricum</name>
    <dbReference type="NCBI Taxonomy" id="1566387"/>
    <lineage>
        <taxon>Bacteria</taxon>
        <taxon>Pseudomonadati</taxon>
        <taxon>Pseudomonadota</taxon>
        <taxon>Alphaproteobacteria</taxon>
        <taxon>Hyphomicrobiales</taxon>
        <taxon>Phyllobacteriaceae</taxon>
        <taxon>Mesorhizobium</taxon>
    </lineage>
</organism>
<keyword evidence="12" id="KW-1185">Reference proteome</keyword>
<dbReference type="Proteomes" id="UP000094412">
    <property type="component" value="Unassembled WGS sequence"/>
</dbReference>
<dbReference type="SUPFAM" id="SSF161098">
    <property type="entry name" value="MetI-like"/>
    <property type="match status" value="1"/>
</dbReference>
<accession>A0A1C2DYQ5</accession>
<evidence type="ECO:0000256" key="8">
    <source>
        <dbReference type="ARBA" id="ARBA00023136"/>
    </source>
</evidence>
<dbReference type="PANTHER" id="PTHR43386:SF1">
    <property type="entry name" value="D,D-DIPEPTIDE TRANSPORT SYSTEM PERMEASE PROTEIN DDPC-RELATED"/>
    <property type="match status" value="1"/>
</dbReference>
<feature type="transmembrane region" description="Helical" evidence="9">
    <location>
        <begin position="243"/>
        <end position="263"/>
    </location>
</feature>
<feature type="transmembrane region" description="Helical" evidence="9">
    <location>
        <begin position="117"/>
        <end position="150"/>
    </location>
</feature>
<keyword evidence="4 9" id="KW-0812">Transmembrane</keyword>
<dbReference type="CDD" id="cd06261">
    <property type="entry name" value="TM_PBP2"/>
    <property type="match status" value="1"/>
</dbReference>
<dbReference type="Pfam" id="PF12911">
    <property type="entry name" value="OppC_N"/>
    <property type="match status" value="1"/>
</dbReference>
<dbReference type="Gene3D" id="1.10.3720.10">
    <property type="entry name" value="MetI-like"/>
    <property type="match status" value="1"/>
</dbReference>
<evidence type="ECO:0000256" key="1">
    <source>
        <dbReference type="ARBA" id="ARBA00004651"/>
    </source>
</evidence>
<evidence type="ECO:0000256" key="9">
    <source>
        <dbReference type="RuleBase" id="RU363032"/>
    </source>
</evidence>
<feature type="transmembrane region" description="Helical" evidence="9">
    <location>
        <begin position="12"/>
        <end position="33"/>
    </location>
</feature>
<feature type="transmembrane region" description="Helical" evidence="9">
    <location>
        <begin position="83"/>
        <end position="105"/>
    </location>
</feature>
<name>A0A1C2DYQ5_9HYPH</name>
<dbReference type="EMBL" id="MDEO01000030">
    <property type="protein sequence ID" value="OCX19894.1"/>
    <property type="molecule type" value="Genomic_DNA"/>
</dbReference>
<dbReference type="AlphaFoldDB" id="A0A1C2DYQ5"/>
<keyword evidence="8 9" id="KW-0472">Membrane</keyword>
<dbReference type="InterPro" id="IPR035906">
    <property type="entry name" value="MetI-like_sf"/>
</dbReference>
<feature type="transmembrane region" description="Helical" evidence="9">
    <location>
        <begin position="204"/>
        <end position="222"/>
    </location>
</feature>
<keyword evidence="7 9" id="KW-1133">Transmembrane helix</keyword>
<dbReference type="InterPro" id="IPR000515">
    <property type="entry name" value="MetI-like"/>
</dbReference>
<evidence type="ECO:0000256" key="3">
    <source>
        <dbReference type="ARBA" id="ARBA00022475"/>
    </source>
</evidence>
<dbReference type="PANTHER" id="PTHR43386">
    <property type="entry name" value="OLIGOPEPTIDE TRANSPORT SYSTEM PERMEASE PROTEIN APPC"/>
    <property type="match status" value="1"/>
</dbReference>
<dbReference type="GO" id="GO:0005886">
    <property type="term" value="C:plasma membrane"/>
    <property type="evidence" value="ECO:0007669"/>
    <property type="project" value="UniProtKB-SubCell"/>
</dbReference>